<proteinExistence type="predicted"/>
<dbReference type="Proteomes" id="UP000054560">
    <property type="component" value="Unassembled WGS sequence"/>
</dbReference>
<dbReference type="EMBL" id="KQ243064">
    <property type="protein sequence ID" value="KNC76529.1"/>
    <property type="molecule type" value="Genomic_DNA"/>
</dbReference>
<keyword evidence="2" id="KW-1185">Reference proteome</keyword>
<evidence type="ECO:0000313" key="2">
    <source>
        <dbReference type="Proteomes" id="UP000054560"/>
    </source>
</evidence>
<dbReference type="AlphaFoldDB" id="A0A0L0FIC7"/>
<reference evidence="1 2" key="1">
    <citation type="submission" date="2011-02" db="EMBL/GenBank/DDBJ databases">
        <title>The Genome Sequence of Sphaeroforma arctica JP610.</title>
        <authorList>
            <consortium name="The Broad Institute Genome Sequencing Platform"/>
            <person name="Russ C."/>
            <person name="Cuomo C."/>
            <person name="Young S.K."/>
            <person name="Zeng Q."/>
            <person name="Gargeya S."/>
            <person name="Alvarado L."/>
            <person name="Berlin A."/>
            <person name="Chapman S.B."/>
            <person name="Chen Z."/>
            <person name="Freedman E."/>
            <person name="Gellesch M."/>
            <person name="Goldberg J."/>
            <person name="Griggs A."/>
            <person name="Gujja S."/>
            <person name="Heilman E."/>
            <person name="Heiman D."/>
            <person name="Howarth C."/>
            <person name="Mehta T."/>
            <person name="Neiman D."/>
            <person name="Pearson M."/>
            <person name="Roberts A."/>
            <person name="Saif S."/>
            <person name="Shea T."/>
            <person name="Shenoy N."/>
            <person name="Sisk P."/>
            <person name="Stolte C."/>
            <person name="Sykes S."/>
            <person name="White J."/>
            <person name="Yandava C."/>
            <person name="Burger G."/>
            <person name="Gray M.W."/>
            <person name="Holland P.W.H."/>
            <person name="King N."/>
            <person name="Lang F.B.F."/>
            <person name="Roger A.J."/>
            <person name="Ruiz-Trillo I."/>
            <person name="Haas B."/>
            <person name="Nusbaum C."/>
            <person name="Birren B."/>
        </authorList>
    </citation>
    <scope>NUCLEOTIDE SEQUENCE [LARGE SCALE GENOMIC DNA]</scope>
    <source>
        <strain evidence="1 2">JP610</strain>
    </source>
</reference>
<accession>A0A0L0FIC7</accession>
<sequence length="192" mass="20021">MTISTLTIPTAEPSNMESTSISTISSTVVTDGLYGRYSPGYFHANHSNAAVSVGVVTDVVALSNAGVNLGLGAAKAGVMYGFWWAKMATYLPQAAVKMMQESSYSNDTEETDTLRGNVHLYSIVSSALGAANALVSTAESITLGSLEASHKITTGSLNSTQSLLRMAGAHQGHLYQLAGNTILDKPTAQVCI</sequence>
<evidence type="ECO:0000313" key="1">
    <source>
        <dbReference type="EMBL" id="KNC76529.1"/>
    </source>
</evidence>
<name>A0A0L0FIC7_9EUKA</name>
<organism evidence="1 2">
    <name type="scientific">Sphaeroforma arctica JP610</name>
    <dbReference type="NCBI Taxonomy" id="667725"/>
    <lineage>
        <taxon>Eukaryota</taxon>
        <taxon>Ichthyosporea</taxon>
        <taxon>Ichthyophonida</taxon>
        <taxon>Sphaeroforma</taxon>
    </lineage>
</organism>
<dbReference type="RefSeq" id="XP_014150431.1">
    <property type="nucleotide sequence ID" value="XM_014294956.1"/>
</dbReference>
<protein>
    <submittedName>
        <fullName evidence="1">Uncharacterized protein</fullName>
    </submittedName>
</protein>
<gene>
    <name evidence="1" type="ORF">SARC_10974</name>
</gene>
<dbReference type="GeneID" id="25911478"/>